<dbReference type="EMBL" id="JAQQAF010000008">
    <property type="protein sequence ID" value="KAJ8466669.1"/>
    <property type="molecule type" value="Genomic_DNA"/>
</dbReference>
<gene>
    <name evidence="2" type="ORF">OPV22_029221</name>
</gene>
<feature type="compositionally biased region" description="Acidic residues" evidence="1">
    <location>
        <begin position="89"/>
        <end position="99"/>
    </location>
</feature>
<name>A0AAV8Q611_ENSVE</name>
<feature type="compositionally biased region" description="Low complexity" evidence="1">
    <location>
        <begin position="30"/>
        <end position="46"/>
    </location>
</feature>
<feature type="region of interest" description="Disordered" evidence="1">
    <location>
        <begin position="29"/>
        <end position="99"/>
    </location>
</feature>
<comment type="caution">
    <text evidence="2">The sequence shown here is derived from an EMBL/GenBank/DDBJ whole genome shotgun (WGS) entry which is preliminary data.</text>
</comment>
<keyword evidence="3" id="KW-1185">Reference proteome</keyword>
<protein>
    <submittedName>
        <fullName evidence="2">Uncharacterized protein</fullName>
    </submittedName>
</protein>
<sequence length="99" mass="10229">MAPKTTVANPPRITSAPAIDLSGVRWRCTSRSAAGESSPGSPLSGLTLKDGVSAGVSRASKTNVKDEQPKSTAGKPNVSAAKQKANKEADEDDDEESVY</sequence>
<evidence type="ECO:0000256" key="1">
    <source>
        <dbReference type="SAM" id="MobiDB-lite"/>
    </source>
</evidence>
<evidence type="ECO:0000313" key="2">
    <source>
        <dbReference type="EMBL" id="KAJ8466669.1"/>
    </source>
</evidence>
<dbReference type="AlphaFoldDB" id="A0AAV8Q611"/>
<proteinExistence type="predicted"/>
<evidence type="ECO:0000313" key="3">
    <source>
        <dbReference type="Proteomes" id="UP001222027"/>
    </source>
</evidence>
<organism evidence="2 3">
    <name type="scientific">Ensete ventricosum</name>
    <name type="common">Abyssinian banana</name>
    <name type="synonym">Musa ensete</name>
    <dbReference type="NCBI Taxonomy" id="4639"/>
    <lineage>
        <taxon>Eukaryota</taxon>
        <taxon>Viridiplantae</taxon>
        <taxon>Streptophyta</taxon>
        <taxon>Embryophyta</taxon>
        <taxon>Tracheophyta</taxon>
        <taxon>Spermatophyta</taxon>
        <taxon>Magnoliopsida</taxon>
        <taxon>Liliopsida</taxon>
        <taxon>Zingiberales</taxon>
        <taxon>Musaceae</taxon>
        <taxon>Ensete</taxon>
    </lineage>
</organism>
<dbReference type="Proteomes" id="UP001222027">
    <property type="component" value="Unassembled WGS sequence"/>
</dbReference>
<reference evidence="2 3" key="1">
    <citation type="submission" date="2022-12" db="EMBL/GenBank/DDBJ databases">
        <title>Chromosome-scale assembly of the Ensete ventricosum genome.</title>
        <authorList>
            <person name="Dussert Y."/>
            <person name="Stocks J."/>
            <person name="Wendawek A."/>
            <person name="Woldeyes F."/>
            <person name="Nichols R.A."/>
            <person name="Borrell J.S."/>
        </authorList>
    </citation>
    <scope>NUCLEOTIDE SEQUENCE [LARGE SCALE GENOMIC DNA]</scope>
    <source>
        <strain evidence="3">cv. Maze</strain>
        <tissue evidence="2">Seeds</tissue>
    </source>
</reference>
<accession>A0AAV8Q611</accession>